<proteinExistence type="predicted"/>
<reference evidence="2 3" key="1">
    <citation type="submission" date="2021-12" db="EMBL/GenBank/DDBJ databases">
        <title>Antimicrobial susceptibility of Lactobacillus delbrueckii subsp. lactis obtained from milk products and other habitats.</title>
        <authorList>
            <person name="Shani N."/>
        </authorList>
    </citation>
    <scope>NUCLEOTIDE SEQUENCE [LARGE SCALE GENOMIC DNA]</scope>
    <source>
        <strain evidence="2 3">CIRM BIA 266</strain>
    </source>
</reference>
<evidence type="ECO:0000256" key="1">
    <source>
        <dbReference type="SAM" id="SignalP"/>
    </source>
</evidence>
<sequence>MRRFALGVMTSAALMVGLASQVQASSKDYSKSTKTDLVTKIMGNKSYQVYSSLKLEEVTKKVKTKTKEKKKYTVKKRVAVKKKSKKGKTKYKTVKQVKYKWVTKTAYKNVKKKEWKFGKKLTASADFRYAHVQSKSYKVKGGKRYYYIYVDGRPVGYVNEKAFALSKANVVSQVSLVNNPSDSVGFNAEDAINYVTDQHGSLVDNDSVEISCKSAELNISDTGYVSSRKAGTAVLTFKYGKAKATSKLTVRGDAKEGISSADVTPVKTDLPEIETWSASDGASLSSSSTITSKDAVSSSHKYWATNMSGNAKGADIETIFYHPAVLSAPGSSNLEAKVSSAVQGIDFYDNDLVTSNLDLGQADSREARGHMVYYNMRGVKKYNWQLIPSKMLSFNTWLSYIKNIKVSPYMKLGHGQSVGSTKKYVYVLANWNRSNNWSNSQELIRVKKSTMEIDKIWTFKVWNGSAKYPRIFLNADVIDDNTLLALFHNASKHRYEYWKISRNGDSFKAKEVGATGSDLIRTGSDRISNSAEVHPEVQGFVWDSAYDVYYIAFNDYLFKIGAGLDGGTEAGKLLNYYKFDTGREFEGLGSYKGELYVNLNHPTETLKVNHITK</sequence>
<name>A0ABD4SA84_9LACO</name>
<evidence type="ECO:0008006" key="4">
    <source>
        <dbReference type="Google" id="ProtNLM"/>
    </source>
</evidence>
<dbReference type="AlphaFoldDB" id="A0ABD4SA84"/>
<feature type="signal peptide" evidence="1">
    <location>
        <begin position="1"/>
        <end position="24"/>
    </location>
</feature>
<dbReference type="RefSeq" id="WP_231523267.1">
    <property type="nucleotide sequence ID" value="NZ_JAJNUD010000003.1"/>
</dbReference>
<comment type="caution">
    <text evidence="2">The sequence shown here is derived from an EMBL/GenBank/DDBJ whole genome shotgun (WGS) entry which is preliminary data.</text>
</comment>
<evidence type="ECO:0000313" key="2">
    <source>
        <dbReference type="EMBL" id="MCD5517498.1"/>
    </source>
</evidence>
<gene>
    <name evidence="2" type="ORF">LOB39_02760</name>
</gene>
<organism evidence="2 3">
    <name type="scientific">Lactobacillus delbrueckii subsp. allosunkii</name>
    <dbReference type="NCBI Taxonomy" id="1050107"/>
    <lineage>
        <taxon>Bacteria</taxon>
        <taxon>Bacillati</taxon>
        <taxon>Bacillota</taxon>
        <taxon>Bacilli</taxon>
        <taxon>Lactobacillales</taxon>
        <taxon>Lactobacillaceae</taxon>
        <taxon>Lactobacillus</taxon>
    </lineage>
</organism>
<evidence type="ECO:0000313" key="3">
    <source>
        <dbReference type="Proteomes" id="UP001320314"/>
    </source>
</evidence>
<feature type="chain" id="PRO_5044841572" description="BIG2 domain-containing protein" evidence="1">
    <location>
        <begin position="25"/>
        <end position="613"/>
    </location>
</feature>
<keyword evidence="1" id="KW-0732">Signal</keyword>
<dbReference type="Proteomes" id="UP001320314">
    <property type="component" value="Unassembled WGS sequence"/>
</dbReference>
<protein>
    <recommendedName>
        <fullName evidence="4">BIG2 domain-containing protein</fullName>
    </recommendedName>
</protein>
<dbReference type="EMBL" id="JAJNUD010000003">
    <property type="protein sequence ID" value="MCD5517498.1"/>
    <property type="molecule type" value="Genomic_DNA"/>
</dbReference>
<accession>A0ABD4SA84</accession>